<dbReference type="Pfam" id="PF16411">
    <property type="entry name" value="SusF_SusE"/>
    <property type="match status" value="1"/>
</dbReference>
<gene>
    <name evidence="3" type="ORF">SAMN05444274_105253</name>
</gene>
<organism evidence="3 4">
    <name type="scientific">Mariniphaga anaerophila</name>
    <dbReference type="NCBI Taxonomy" id="1484053"/>
    <lineage>
        <taxon>Bacteria</taxon>
        <taxon>Pseudomonadati</taxon>
        <taxon>Bacteroidota</taxon>
        <taxon>Bacteroidia</taxon>
        <taxon>Marinilabiliales</taxon>
        <taxon>Prolixibacteraceae</taxon>
        <taxon>Mariniphaga</taxon>
    </lineage>
</organism>
<dbReference type="PROSITE" id="PS51257">
    <property type="entry name" value="PROKAR_LIPOPROTEIN"/>
    <property type="match status" value="1"/>
</dbReference>
<evidence type="ECO:0000313" key="4">
    <source>
        <dbReference type="Proteomes" id="UP000184164"/>
    </source>
</evidence>
<dbReference type="Gene3D" id="2.60.40.3620">
    <property type="match status" value="2"/>
</dbReference>
<feature type="domain" description="Outer membrane protein SusF/SusE-like C-terminal" evidence="2">
    <location>
        <begin position="158"/>
        <end position="254"/>
    </location>
</feature>
<dbReference type="Gene3D" id="2.60.40.10">
    <property type="entry name" value="Immunoglobulins"/>
    <property type="match status" value="1"/>
</dbReference>
<dbReference type="InterPro" id="IPR025970">
    <property type="entry name" value="SusE"/>
</dbReference>
<protein>
    <submittedName>
        <fullName evidence="3">Uncharacterized protein</fullName>
    </submittedName>
</protein>
<dbReference type="Pfam" id="PF14292">
    <property type="entry name" value="SusE"/>
    <property type="match status" value="1"/>
</dbReference>
<evidence type="ECO:0000313" key="3">
    <source>
        <dbReference type="EMBL" id="SHF44610.1"/>
    </source>
</evidence>
<dbReference type="InterPro" id="IPR013783">
    <property type="entry name" value="Ig-like_fold"/>
</dbReference>
<dbReference type="OrthoDB" id="975117at2"/>
<reference evidence="3 4" key="1">
    <citation type="submission" date="2016-11" db="EMBL/GenBank/DDBJ databases">
        <authorList>
            <person name="Jaros S."/>
            <person name="Januszkiewicz K."/>
            <person name="Wedrychowicz H."/>
        </authorList>
    </citation>
    <scope>NUCLEOTIDE SEQUENCE [LARGE SCALE GENOMIC DNA]</scope>
    <source>
        <strain evidence="3 4">DSM 26910</strain>
    </source>
</reference>
<dbReference type="EMBL" id="FQUM01000005">
    <property type="protein sequence ID" value="SHF44610.1"/>
    <property type="molecule type" value="Genomic_DNA"/>
</dbReference>
<evidence type="ECO:0000259" key="2">
    <source>
        <dbReference type="Pfam" id="PF16411"/>
    </source>
</evidence>
<evidence type="ECO:0000259" key="1">
    <source>
        <dbReference type="Pfam" id="PF14292"/>
    </source>
</evidence>
<accession>A0A1M5BQG8</accession>
<dbReference type="STRING" id="1484053.SAMN05444274_105253"/>
<sequence>MKNIRNIIYVFLAFSLLYACEEVEREPVVVLGDAPVLSAPQAGTQLVFQKVNANDESVTFSWSTADFGFPSAITYKLQVDSAGNNFATPMDLVNTSELTTTISHATLNEKLLTFGLETNKPTDVEFRVEATVNPGVQSLYSEAVDMTLTLYASTFPPIYMIGAVVGGWDPSKAVEIVSTGEPYEYITVCNFDPSAGVNFRFFSSPDWGASLGGYDVFTTYPTDLLEPATGDSDPNFNFIGTAGWYEIKVNADTKVIEMTPVAKPEMFLTGDATHGWNWDDPVTELQYKTYKTWEGDVDFTQGGAFRLFAQKDWGPTSYGYDVVVNYNTDYIDIMEGHSDPNWEFLKSSGTYHVVVNLRTNTIEISE</sequence>
<feature type="domain" description="SusE outer membrane protein" evidence="1">
    <location>
        <begin position="26"/>
        <end position="128"/>
    </location>
</feature>
<dbReference type="RefSeq" id="WP_073002156.1">
    <property type="nucleotide sequence ID" value="NZ_FQUM01000005.1"/>
</dbReference>
<dbReference type="AlphaFoldDB" id="A0A1M5BQG8"/>
<dbReference type="Proteomes" id="UP000184164">
    <property type="component" value="Unassembled WGS sequence"/>
</dbReference>
<dbReference type="InterPro" id="IPR032187">
    <property type="entry name" value="SusF/SusE-like_C"/>
</dbReference>
<keyword evidence="4" id="KW-1185">Reference proteome</keyword>
<proteinExistence type="predicted"/>
<name>A0A1M5BQG8_9BACT</name>